<keyword evidence="15" id="KW-0325">Glycoprotein</keyword>
<accession>K7FAZ9</accession>
<reference evidence="21" key="4">
    <citation type="submission" date="2025-09" db="UniProtKB">
        <authorList>
            <consortium name="Ensembl"/>
        </authorList>
    </citation>
    <scope>IDENTIFICATION</scope>
</reference>
<organism evidence="21 22">
    <name type="scientific">Pelodiscus sinensis</name>
    <name type="common">Chinese softshell turtle</name>
    <name type="synonym">Trionyx sinensis</name>
    <dbReference type="NCBI Taxonomy" id="13735"/>
    <lineage>
        <taxon>Eukaryota</taxon>
        <taxon>Metazoa</taxon>
        <taxon>Chordata</taxon>
        <taxon>Craniata</taxon>
        <taxon>Vertebrata</taxon>
        <taxon>Euteleostomi</taxon>
        <taxon>Archelosauria</taxon>
        <taxon>Testudinata</taxon>
        <taxon>Testudines</taxon>
        <taxon>Cryptodira</taxon>
        <taxon>Trionychia</taxon>
        <taxon>Trionychidae</taxon>
        <taxon>Pelodiscus</taxon>
    </lineage>
</organism>
<dbReference type="GO" id="GO:0004322">
    <property type="term" value="F:ferroxidase activity"/>
    <property type="evidence" value="ECO:0007669"/>
    <property type="project" value="UniProtKB-EC"/>
</dbReference>
<dbReference type="EMBL" id="AGCU01161457">
    <property type="status" value="NOT_ANNOTATED_CDS"/>
    <property type="molecule type" value="Genomic_DNA"/>
</dbReference>
<feature type="domain" description="Plastocyanin-like" evidence="19">
    <location>
        <begin position="313"/>
        <end position="363"/>
    </location>
</feature>
<dbReference type="Pfam" id="PF07731">
    <property type="entry name" value="Cu-oxidase_2"/>
    <property type="match status" value="2"/>
</dbReference>
<dbReference type="PROSITE" id="PS00079">
    <property type="entry name" value="MULTICOPPER_OXIDASE1"/>
    <property type="match status" value="2"/>
</dbReference>
<dbReference type="EMBL" id="AGCU01161459">
    <property type="status" value="NOT_ANNOTATED_CDS"/>
    <property type="molecule type" value="Genomic_DNA"/>
</dbReference>
<dbReference type="EMBL" id="AGCU01161460">
    <property type="status" value="NOT_ANNOTATED_CDS"/>
    <property type="molecule type" value="Genomic_DNA"/>
</dbReference>
<evidence type="ECO:0000256" key="16">
    <source>
        <dbReference type="PIRSR" id="PIRSR000354-1"/>
    </source>
</evidence>
<dbReference type="InterPro" id="IPR033138">
    <property type="entry name" value="Cu_oxidase_CS"/>
</dbReference>
<dbReference type="GeneTree" id="ENSGT00940000157994"/>
<keyword evidence="12" id="KW-0406">Ion transport</keyword>
<feature type="domain" description="Plastocyanin-like" evidence="20">
    <location>
        <begin position="435"/>
        <end position="563"/>
    </location>
</feature>
<gene>
    <name evidence="21" type="primary">HEPHL1</name>
</gene>
<feature type="domain" description="Plastocyanin-like" evidence="20">
    <location>
        <begin position="811"/>
        <end position="908"/>
    </location>
</feature>
<evidence type="ECO:0000256" key="13">
    <source>
        <dbReference type="ARBA" id="ARBA00023136"/>
    </source>
</evidence>
<evidence type="ECO:0000259" key="20">
    <source>
        <dbReference type="Pfam" id="PF07732"/>
    </source>
</evidence>
<dbReference type="FunFam" id="2.60.40.420:FF:000002">
    <property type="entry name" value="Hephaestin like 1"/>
    <property type="match status" value="2"/>
</dbReference>
<dbReference type="Ensembl" id="ENSPSIT00000005239.1">
    <property type="protein sequence ID" value="ENSPSIP00000005209.1"/>
    <property type="gene ID" value="ENSPSIG00000004803.1"/>
</dbReference>
<evidence type="ECO:0000256" key="11">
    <source>
        <dbReference type="ARBA" id="ARBA00023002"/>
    </source>
</evidence>
<dbReference type="EMBL" id="AGCU01161458">
    <property type="status" value="NOT_ANNOTATED_CDS"/>
    <property type="molecule type" value="Genomic_DNA"/>
</dbReference>
<comment type="similarity">
    <text evidence="3">Belongs to the multicopper oxidase family.</text>
</comment>
<feature type="transmembrane region" description="Helical" evidence="17">
    <location>
        <begin position="1119"/>
        <end position="1143"/>
    </location>
</feature>
<dbReference type="InterPro" id="IPR008972">
    <property type="entry name" value="Cupredoxin"/>
</dbReference>
<dbReference type="InterPro" id="IPR045087">
    <property type="entry name" value="Cu-oxidase_fam"/>
</dbReference>
<dbReference type="PIRSF" id="PIRSF000354">
    <property type="entry name" value="Factors_V_VIII"/>
    <property type="match status" value="1"/>
</dbReference>
<feature type="domain" description="Plastocyanin-like" evidence="19">
    <location>
        <begin position="953"/>
        <end position="1068"/>
    </location>
</feature>
<feature type="disulfide bond" evidence="16">
    <location>
        <begin position="535"/>
        <end position="561"/>
    </location>
</feature>
<dbReference type="GO" id="GO:0005886">
    <property type="term" value="C:plasma membrane"/>
    <property type="evidence" value="ECO:0007669"/>
    <property type="project" value="TreeGrafter"/>
</dbReference>
<dbReference type="EC" id="1.16.3.1" evidence="4"/>
<evidence type="ECO:0000256" key="1">
    <source>
        <dbReference type="ARBA" id="ARBA00001935"/>
    </source>
</evidence>
<dbReference type="EMBL" id="AGCU01161462">
    <property type="status" value="NOT_ANNOTATED_CDS"/>
    <property type="molecule type" value="Genomic_DNA"/>
</dbReference>
<reference evidence="22" key="1">
    <citation type="submission" date="2011-10" db="EMBL/GenBank/DDBJ databases">
        <authorList>
            <consortium name="Soft-shell Turtle Genome Consortium"/>
        </authorList>
    </citation>
    <scope>NUCLEOTIDE SEQUENCE [LARGE SCALE GENOMIC DNA]</scope>
    <source>
        <strain evidence="22">Daiwa-1</strain>
    </source>
</reference>
<keyword evidence="22" id="KW-1185">Reference proteome</keyword>
<keyword evidence="14 16" id="KW-1015">Disulfide bond</keyword>
<evidence type="ECO:0000256" key="5">
    <source>
        <dbReference type="ARBA" id="ARBA00022448"/>
    </source>
</evidence>
<dbReference type="OMA" id="PEPDMCV"/>
<evidence type="ECO:0000256" key="6">
    <source>
        <dbReference type="ARBA" id="ARBA00022692"/>
    </source>
</evidence>
<evidence type="ECO:0000256" key="8">
    <source>
        <dbReference type="ARBA" id="ARBA00022729"/>
    </source>
</evidence>
<dbReference type="GO" id="GO:0006826">
    <property type="term" value="P:iron ion transport"/>
    <property type="evidence" value="ECO:0007669"/>
    <property type="project" value="TreeGrafter"/>
</dbReference>
<dbReference type="STRING" id="13735.ENSPSIP00000005209"/>
<evidence type="ECO:0000256" key="2">
    <source>
        <dbReference type="ARBA" id="ARBA00004167"/>
    </source>
</evidence>
<dbReference type="PANTHER" id="PTHR11709:SF233">
    <property type="entry name" value="FERROXIDASE HEPHL1"/>
    <property type="match status" value="1"/>
</dbReference>
<dbReference type="GO" id="GO:0006879">
    <property type="term" value="P:intracellular iron ion homeostasis"/>
    <property type="evidence" value="ECO:0007669"/>
    <property type="project" value="Ensembl"/>
</dbReference>
<evidence type="ECO:0000313" key="21">
    <source>
        <dbReference type="Ensembl" id="ENSPSIP00000005209.1"/>
    </source>
</evidence>
<evidence type="ECO:0000256" key="7">
    <source>
        <dbReference type="ARBA" id="ARBA00022723"/>
    </source>
</evidence>
<feature type="chain" id="PRO_5003901440" description="ferroxidase" evidence="18">
    <location>
        <begin position="25"/>
        <end position="1164"/>
    </location>
</feature>
<keyword evidence="11" id="KW-0560">Oxidoreductase</keyword>
<keyword evidence="10 17" id="KW-1133">Transmembrane helix</keyword>
<comment type="subcellular location">
    <subcellularLocation>
        <location evidence="2">Membrane</location>
        <topology evidence="2">Single-pass membrane protein</topology>
    </subcellularLocation>
</comment>
<keyword evidence="8 18" id="KW-0732">Signal</keyword>
<dbReference type="EMBL" id="AGCU01161461">
    <property type="status" value="NOT_ANNOTATED_CDS"/>
    <property type="molecule type" value="Genomic_DNA"/>
</dbReference>
<protein>
    <recommendedName>
        <fullName evidence="4">ferroxidase</fullName>
        <ecNumber evidence="4">1.16.3.1</ecNumber>
    </recommendedName>
</protein>
<comment type="cofactor">
    <cofactor evidence="1">
        <name>Cu cation</name>
        <dbReference type="ChEBI" id="CHEBI:23378"/>
    </cofactor>
</comment>
<evidence type="ECO:0000256" key="3">
    <source>
        <dbReference type="ARBA" id="ARBA00010609"/>
    </source>
</evidence>
<dbReference type="eggNOG" id="KOG1263">
    <property type="taxonomic scope" value="Eukaryota"/>
</dbReference>
<evidence type="ECO:0000259" key="19">
    <source>
        <dbReference type="Pfam" id="PF07731"/>
    </source>
</evidence>
<name>K7FAZ9_PELSI</name>
<evidence type="ECO:0000256" key="12">
    <source>
        <dbReference type="ARBA" id="ARBA00023065"/>
    </source>
</evidence>
<evidence type="ECO:0000256" key="15">
    <source>
        <dbReference type="ARBA" id="ARBA00023180"/>
    </source>
</evidence>
<dbReference type="AlphaFoldDB" id="K7FAZ9"/>
<dbReference type="InterPro" id="IPR011706">
    <property type="entry name" value="Cu-oxidase_C"/>
</dbReference>
<dbReference type="InterPro" id="IPR011707">
    <property type="entry name" value="Cu-oxidase-like_N"/>
</dbReference>
<dbReference type="Proteomes" id="UP000007267">
    <property type="component" value="Unassembled WGS sequence"/>
</dbReference>
<dbReference type="GO" id="GO:0005507">
    <property type="term" value="F:copper ion binding"/>
    <property type="evidence" value="ECO:0007669"/>
    <property type="project" value="InterPro"/>
</dbReference>
<reference evidence="22" key="2">
    <citation type="journal article" date="2013" name="Nat. Genet.">
        <title>The draft genomes of soft-shell turtle and green sea turtle yield insights into the development and evolution of the turtle-specific body plan.</title>
        <authorList>
            <person name="Wang Z."/>
            <person name="Pascual-Anaya J."/>
            <person name="Zadissa A."/>
            <person name="Li W."/>
            <person name="Niimura Y."/>
            <person name="Huang Z."/>
            <person name="Li C."/>
            <person name="White S."/>
            <person name="Xiong Z."/>
            <person name="Fang D."/>
            <person name="Wang B."/>
            <person name="Ming Y."/>
            <person name="Chen Y."/>
            <person name="Zheng Y."/>
            <person name="Kuraku S."/>
            <person name="Pignatelli M."/>
            <person name="Herrero J."/>
            <person name="Beal K."/>
            <person name="Nozawa M."/>
            <person name="Li Q."/>
            <person name="Wang J."/>
            <person name="Zhang H."/>
            <person name="Yu L."/>
            <person name="Shigenobu S."/>
            <person name="Wang J."/>
            <person name="Liu J."/>
            <person name="Flicek P."/>
            <person name="Searle S."/>
            <person name="Wang J."/>
            <person name="Kuratani S."/>
            <person name="Yin Y."/>
            <person name="Aken B."/>
            <person name="Zhang G."/>
            <person name="Irie N."/>
        </authorList>
    </citation>
    <scope>NUCLEOTIDE SEQUENCE [LARGE SCALE GENOMIC DNA]</scope>
    <source>
        <strain evidence="22">Daiwa-1</strain>
    </source>
</reference>
<evidence type="ECO:0000256" key="18">
    <source>
        <dbReference type="SAM" id="SignalP"/>
    </source>
</evidence>
<sequence>MPSVIYGGCMQALTFLWLLVLAEAATRTYYVGIVEENWDYAPTGKNLITGQSLTEDEHASEFVKRGANRIGRIYKKAVYKQFTDATYTQEVPKPSWLGFLGPVMKAQEEDIFLVHLKNFASRPYSLHPHGLFYDKDSEGALYPDGTSGKSKEDDFVVPNGNYTYTWPVKKEYAPTMADPTCLTWIYHSHIDTPRDISSGLIGPLLVCKKGSLDESLIQSTDAAKGFALMYSTVDENLSWYIDANIKAFCSDPATVDKEDEGFKNSNKMHAINGYIFGNLPTLEMCAGEFISWYLIGMGNEIDIHSAYFYGHTITNKGHRADTVNLFPATFITVEMIAGNIGKWLLTCQVSEHLQAGMKGLYHVQTCHKNVSQPLLAGQERRYFIAAEAVLWDYGPEGYDQFTGQALNTTGSESEPFFTRGIDRIGGRYWKVQYVEYTDEKFTRKKNQTESTMHLGILGPVIKAEVGDTLLVTFANKAEKNYSIMPHGVIYSKQSEGTPYLDGHWKLGAYVKPSETFTYKWRVPENVGPTASDPQCLTYLYYSAADPVMDTNSGLVGPLIICRKNTLNHDGTQKGIDKEFYLLFTVFDENLSWYLDKNIDVFIGDPSKVNKEDEDFQESNKMHAVNGYLFGNLPGLVMCKDDKVSWHMIGLGTFTDMHGVHFQGNTIHLSGMTRDTLALFPHSSGTALMQPDRVGVFQVVCRTFDHFVAGMKQLYEVNSCSSAARPGQPYGTMRTYYIAAEEVEWDYAPNKTWALSGKDARNGKSENYGEIFVSSGEDRIGSKYEKVVYREYTSGEFTEHKVRSAQEEHLAILGPLIHAEVGDSILVIFKNKGIRPYSITAHGIEEVGSEERPGTLITMPGEINTYRWNVPERSGPGTSDPNCISWVYYSTVNFVKDTHSGLIGPLVVCRKGILNEKGLRKDIDSEFALLFLVFDENESWYLNENIEKYLHKFPNYFNYTADFLESNIMHAINGKVYDNLQGLTMKEGANTNWYLIGMGNEIDIHTVHFHGETFIFKTDKDHRADVYDLFPGTFQTIELRADNPGTWLLHCHVADHIHGGMETTFTISKSENNTVPLKGGVTATAYDTITVKHKAPVKDGDQKGINFLGKTLGAREANSVLIALFSIGLVLLITILIFIILITFQRKRVYYRTVQPKCALPTDSL</sequence>
<feature type="disulfide bond" evidence="16">
    <location>
        <begin position="285"/>
        <end position="366"/>
    </location>
</feature>
<evidence type="ECO:0000256" key="4">
    <source>
        <dbReference type="ARBA" id="ARBA00013107"/>
    </source>
</evidence>
<keyword evidence="13 17" id="KW-0472">Membrane</keyword>
<feature type="disulfide bond" evidence="16">
    <location>
        <begin position="638"/>
        <end position="719"/>
    </location>
</feature>
<evidence type="ECO:0000313" key="22">
    <source>
        <dbReference type="Proteomes" id="UP000007267"/>
    </source>
</evidence>
<dbReference type="SUPFAM" id="SSF49503">
    <property type="entry name" value="Cupredoxins"/>
    <property type="match status" value="6"/>
</dbReference>
<keyword evidence="7" id="KW-0479">Metal-binding</keyword>
<dbReference type="Gene3D" id="2.60.40.420">
    <property type="entry name" value="Cupredoxins - blue copper proteins"/>
    <property type="match status" value="3"/>
</dbReference>
<keyword evidence="9" id="KW-0677">Repeat</keyword>
<dbReference type="InterPro" id="IPR024715">
    <property type="entry name" value="Factor_5/8-like"/>
</dbReference>
<dbReference type="PROSITE" id="PS00080">
    <property type="entry name" value="MULTICOPPER_OXIDASE2"/>
    <property type="match status" value="1"/>
</dbReference>
<feature type="disulfide bond" evidence="16">
    <location>
        <begin position="181"/>
        <end position="207"/>
    </location>
</feature>
<evidence type="ECO:0000256" key="10">
    <source>
        <dbReference type="ARBA" id="ARBA00022989"/>
    </source>
</evidence>
<proteinExistence type="inferred from homology"/>
<dbReference type="PANTHER" id="PTHR11709">
    <property type="entry name" value="MULTI-COPPER OXIDASE"/>
    <property type="match status" value="1"/>
</dbReference>
<evidence type="ECO:0000256" key="17">
    <source>
        <dbReference type="SAM" id="Phobius"/>
    </source>
</evidence>
<dbReference type="FunFam" id="2.60.40.420:FF:000009">
    <property type="entry name" value="Ceruloplasmin"/>
    <property type="match status" value="1"/>
</dbReference>
<feature type="domain" description="Plastocyanin-like" evidence="20">
    <location>
        <begin position="99"/>
        <end position="209"/>
    </location>
</feature>
<keyword evidence="5" id="KW-0813">Transport</keyword>
<feature type="signal peptide" evidence="18">
    <location>
        <begin position="1"/>
        <end position="24"/>
    </location>
</feature>
<reference evidence="21" key="3">
    <citation type="submission" date="2025-08" db="UniProtKB">
        <authorList>
            <consortium name="Ensembl"/>
        </authorList>
    </citation>
    <scope>IDENTIFICATION</scope>
</reference>
<keyword evidence="6 17" id="KW-0812">Transmembrane</keyword>
<dbReference type="InterPro" id="IPR002355">
    <property type="entry name" value="Cu_oxidase_Cu_BS"/>
</dbReference>
<dbReference type="Pfam" id="PF07732">
    <property type="entry name" value="Cu-oxidase_3"/>
    <property type="match status" value="3"/>
</dbReference>
<evidence type="ECO:0000256" key="14">
    <source>
        <dbReference type="ARBA" id="ARBA00023157"/>
    </source>
</evidence>
<evidence type="ECO:0000256" key="9">
    <source>
        <dbReference type="ARBA" id="ARBA00022737"/>
    </source>
</evidence>